<gene>
    <name evidence="1" type="ORF">BRAA06T25676Z</name>
</gene>
<accession>A0A3P5YHK2</accession>
<evidence type="ECO:0000313" key="1">
    <source>
        <dbReference type="EMBL" id="VDC67136.1"/>
    </source>
</evidence>
<dbReference type="EMBL" id="LR031569">
    <property type="protein sequence ID" value="VDC67136.1"/>
    <property type="molecule type" value="Genomic_DNA"/>
</dbReference>
<dbReference type="AlphaFoldDB" id="A0A3P5YHK2"/>
<organism evidence="1">
    <name type="scientific">Brassica campestris</name>
    <name type="common">Field mustard</name>
    <dbReference type="NCBI Taxonomy" id="3711"/>
    <lineage>
        <taxon>Eukaryota</taxon>
        <taxon>Viridiplantae</taxon>
        <taxon>Streptophyta</taxon>
        <taxon>Embryophyta</taxon>
        <taxon>Tracheophyta</taxon>
        <taxon>Spermatophyta</taxon>
        <taxon>Magnoliopsida</taxon>
        <taxon>eudicotyledons</taxon>
        <taxon>Gunneridae</taxon>
        <taxon>Pentapetalae</taxon>
        <taxon>rosids</taxon>
        <taxon>malvids</taxon>
        <taxon>Brassicales</taxon>
        <taxon>Brassicaceae</taxon>
        <taxon>Brassiceae</taxon>
        <taxon>Brassica</taxon>
    </lineage>
</organism>
<reference evidence="1" key="1">
    <citation type="submission" date="2018-11" db="EMBL/GenBank/DDBJ databases">
        <authorList>
            <consortium name="Genoscope - CEA"/>
            <person name="William W."/>
        </authorList>
    </citation>
    <scope>NUCLEOTIDE SEQUENCE</scope>
</reference>
<name>A0A3P5YHK2_BRACM</name>
<protein>
    <submittedName>
        <fullName evidence="1">Uncharacterized protein</fullName>
    </submittedName>
</protein>
<proteinExistence type="predicted"/>
<sequence>MYVAVVESETEMSRWRKRRLRWRTVEETPEKTPAKRLKYHAWRRGKHMTLIVSMLSSTSMLPTSPFHISSFTFLLSSTSPWCHGHLCHRYRRRCEWCCTLRRRLRHR</sequence>